<gene>
    <name evidence="2" type="ORF">D0809_30635</name>
</gene>
<evidence type="ECO:0000313" key="2">
    <source>
        <dbReference type="EMBL" id="TEB40432.1"/>
    </source>
</evidence>
<sequence length="97" mass="9560">TPVISSTTYTLVSVTGSNSCARSSAFTGGSATITINPIPGTPINSGLTQPTCAIQTGTLVLSGLPNISSYTIVQSGSSANNYTGGSGPDPTTYVVTG</sequence>
<dbReference type="AlphaFoldDB" id="A0A4Y7U3R5"/>
<comment type="caution">
    <text evidence="2">The sequence shown here is derived from an EMBL/GenBank/DDBJ whole genome shotgun (WGS) entry which is preliminary data.</text>
</comment>
<organism evidence="2 3">
    <name type="scientific">Flavobacterium circumlabens</name>
    <dbReference type="NCBI Taxonomy" id="2133765"/>
    <lineage>
        <taxon>Bacteria</taxon>
        <taxon>Pseudomonadati</taxon>
        <taxon>Bacteroidota</taxon>
        <taxon>Flavobacteriia</taxon>
        <taxon>Flavobacteriales</taxon>
        <taxon>Flavobacteriaceae</taxon>
        <taxon>Flavobacterium</taxon>
    </lineage>
</organism>
<accession>A0A4Y7U3R5</accession>
<reference evidence="2 3" key="1">
    <citation type="journal article" date="2018" name="Syst. Appl. Microbiol.">
        <title>Flavobacterium circumlabens sp. nov. and Flavobacterium cupreum sp. nov., two psychrotrophic species isolated from Antarctic environmental samples.</title>
        <authorList>
            <person name="Kralova S."/>
            <person name="Busse H.J."/>
            <person name="Svec P."/>
            <person name="Maslanova I."/>
            <person name="Stankova E."/>
            <person name="Bartak M."/>
            <person name="Sedlacek I."/>
        </authorList>
    </citation>
    <scope>NUCLEOTIDE SEQUENCE [LARGE SCALE GENOMIC DNA]</scope>
    <source>
        <strain evidence="2 3">CCM 8828</strain>
    </source>
</reference>
<dbReference type="EMBL" id="QWDN01001314">
    <property type="protein sequence ID" value="TEB40432.1"/>
    <property type="molecule type" value="Genomic_DNA"/>
</dbReference>
<protein>
    <submittedName>
        <fullName evidence="2">Uncharacterized protein</fullName>
    </submittedName>
</protein>
<evidence type="ECO:0000256" key="1">
    <source>
        <dbReference type="SAM" id="MobiDB-lite"/>
    </source>
</evidence>
<feature type="non-terminal residue" evidence="2">
    <location>
        <position position="97"/>
    </location>
</feature>
<feature type="non-terminal residue" evidence="2">
    <location>
        <position position="1"/>
    </location>
</feature>
<evidence type="ECO:0000313" key="3">
    <source>
        <dbReference type="Proteomes" id="UP000298340"/>
    </source>
</evidence>
<feature type="region of interest" description="Disordered" evidence="1">
    <location>
        <begin position="78"/>
        <end position="97"/>
    </location>
</feature>
<dbReference type="Proteomes" id="UP000298340">
    <property type="component" value="Unassembled WGS sequence"/>
</dbReference>
<proteinExistence type="predicted"/>
<name>A0A4Y7U3R5_9FLAO</name>